<keyword evidence="10" id="KW-0472">Membrane</keyword>
<protein>
    <submittedName>
        <fullName evidence="16">Dopamine beta-hydroxylase-like</fullName>
    </submittedName>
</protein>
<dbReference type="FunFam" id="2.60.120.310:FF:000004">
    <property type="entry name" value="DBH-like monooxygenase protein 1"/>
    <property type="match status" value="1"/>
</dbReference>
<dbReference type="GO" id="GO:0005615">
    <property type="term" value="C:extracellular space"/>
    <property type="evidence" value="ECO:0007669"/>
    <property type="project" value="TreeGrafter"/>
</dbReference>
<evidence type="ECO:0000256" key="13">
    <source>
        <dbReference type="SAM" id="MobiDB-lite"/>
    </source>
</evidence>
<dbReference type="InterPro" id="IPR005018">
    <property type="entry name" value="DOMON_domain"/>
</dbReference>
<keyword evidence="12" id="KW-0325">Glycoprotein</keyword>
<dbReference type="InterPro" id="IPR036939">
    <property type="entry name" value="Cu2_ascorb_mOase_N_sf"/>
</dbReference>
<dbReference type="GO" id="GO:0042421">
    <property type="term" value="P:norepinephrine biosynthetic process"/>
    <property type="evidence" value="ECO:0007669"/>
    <property type="project" value="TreeGrafter"/>
</dbReference>
<dbReference type="GO" id="GO:0005507">
    <property type="term" value="F:copper ion binding"/>
    <property type="evidence" value="ECO:0007669"/>
    <property type="project" value="InterPro"/>
</dbReference>
<dbReference type="InterPro" id="IPR028460">
    <property type="entry name" value="Tbh/DBH"/>
</dbReference>
<evidence type="ECO:0000256" key="4">
    <source>
        <dbReference type="ARBA" id="ARBA00022692"/>
    </source>
</evidence>
<dbReference type="FunFam" id="2.60.120.230:FF:000001">
    <property type="entry name" value="Monooxygenase, DBH-like 1"/>
    <property type="match status" value="1"/>
</dbReference>
<evidence type="ECO:0000256" key="8">
    <source>
        <dbReference type="ARBA" id="ARBA00023008"/>
    </source>
</evidence>
<evidence type="ECO:0000313" key="16">
    <source>
        <dbReference type="EMBL" id="LAC22361.1"/>
    </source>
</evidence>
<dbReference type="PANTHER" id="PTHR10157">
    <property type="entry name" value="DOPAMINE BETA HYDROXYLASE RELATED"/>
    <property type="match status" value="1"/>
</dbReference>
<keyword evidence="5" id="KW-0479">Metal-binding</keyword>
<comment type="cofactor">
    <cofactor evidence="1">
        <name>Cu(2+)</name>
        <dbReference type="ChEBI" id="CHEBI:29036"/>
    </cofactor>
</comment>
<feature type="domain" description="DOMON" evidence="15">
    <location>
        <begin position="272"/>
        <end position="391"/>
    </location>
</feature>
<dbReference type="GO" id="GO:0042420">
    <property type="term" value="P:dopamine catabolic process"/>
    <property type="evidence" value="ECO:0007669"/>
    <property type="project" value="TreeGrafter"/>
</dbReference>
<keyword evidence="7" id="KW-0560">Oxidoreductase</keyword>
<evidence type="ECO:0000256" key="14">
    <source>
        <dbReference type="SAM" id="SignalP"/>
    </source>
</evidence>
<evidence type="ECO:0000256" key="9">
    <source>
        <dbReference type="ARBA" id="ARBA00023033"/>
    </source>
</evidence>
<feature type="region of interest" description="Disordered" evidence="13">
    <location>
        <begin position="250"/>
        <end position="281"/>
    </location>
</feature>
<dbReference type="AlphaFoldDB" id="A0A6A7FUT6"/>
<accession>A0A6A7FUT6</accession>
<evidence type="ECO:0000256" key="12">
    <source>
        <dbReference type="ARBA" id="ARBA00023180"/>
    </source>
</evidence>
<dbReference type="Pfam" id="PF03712">
    <property type="entry name" value="Cu2_monoox_C"/>
    <property type="match status" value="1"/>
</dbReference>
<dbReference type="Pfam" id="PF03351">
    <property type="entry name" value="DOMON"/>
    <property type="match status" value="1"/>
</dbReference>
<dbReference type="PROSITE" id="PS00084">
    <property type="entry name" value="CU2_MONOOXYGENASE_1"/>
    <property type="match status" value="1"/>
</dbReference>
<dbReference type="Gene3D" id="2.60.120.310">
    <property type="entry name" value="Copper type II, ascorbate-dependent monooxygenase, N-terminal domain"/>
    <property type="match status" value="1"/>
</dbReference>
<dbReference type="Gene3D" id="2.60.120.230">
    <property type="match status" value="1"/>
</dbReference>
<keyword evidence="6" id="KW-1133">Transmembrane helix</keyword>
<reference evidence="16" key="1">
    <citation type="submission" date="2017-11" db="EMBL/GenBank/DDBJ databases">
        <title>The sensing device of the deep-sea amphipod.</title>
        <authorList>
            <person name="Kobayashi H."/>
            <person name="Nagahama T."/>
            <person name="Arai W."/>
            <person name="Sasagawa Y."/>
            <person name="Umeda M."/>
            <person name="Hayashi T."/>
            <person name="Nikaido I."/>
            <person name="Watanabe H."/>
            <person name="Oguri K."/>
            <person name="Kitazato H."/>
            <person name="Fujioka K."/>
            <person name="Kido Y."/>
            <person name="Takami H."/>
        </authorList>
    </citation>
    <scope>NUCLEOTIDE SEQUENCE</scope>
    <source>
        <tissue evidence="16">Whole body</tissue>
    </source>
</reference>
<evidence type="ECO:0000256" key="2">
    <source>
        <dbReference type="ARBA" id="ARBA00004167"/>
    </source>
</evidence>
<keyword evidence="11" id="KW-1015">Disulfide bond</keyword>
<keyword evidence="14" id="KW-0732">Signal</keyword>
<feature type="chain" id="PRO_5025628919" evidence="14">
    <location>
        <begin position="25"/>
        <end position="827"/>
    </location>
</feature>
<dbReference type="EMBL" id="IACT01003110">
    <property type="protein sequence ID" value="LAC22361.1"/>
    <property type="molecule type" value="mRNA"/>
</dbReference>
<dbReference type="InterPro" id="IPR000323">
    <property type="entry name" value="Cu2_ascorb_mOase_N"/>
</dbReference>
<keyword evidence="4" id="KW-0812">Transmembrane</keyword>
<dbReference type="PRINTS" id="PR00767">
    <property type="entry name" value="DBMONOXGNASE"/>
</dbReference>
<dbReference type="CDD" id="cd09631">
    <property type="entry name" value="DOMON_DOH"/>
    <property type="match status" value="1"/>
</dbReference>
<evidence type="ECO:0000256" key="10">
    <source>
        <dbReference type="ARBA" id="ARBA00023136"/>
    </source>
</evidence>
<dbReference type="PROSITE" id="PS50836">
    <property type="entry name" value="DOMON"/>
    <property type="match status" value="1"/>
</dbReference>
<comment type="subcellular location">
    <subcellularLocation>
        <location evidence="2">Membrane</location>
        <topology evidence="2">Single-pass membrane protein</topology>
    </subcellularLocation>
</comment>
<name>A0A6A7FUT6_9CRUS</name>
<dbReference type="InterPro" id="IPR045266">
    <property type="entry name" value="DOH_DOMON"/>
</dbReference>
<dbReference type="Pfam" id="PF01082">
    <property type="entry name" value="Cu2_monooxygen"/>
    <property type="match status" value="1"/>
</dbReference>
<evidence type="ECO:0000256" key="11">
    <source>
        <dbReference type="ARBA" id="ARBA00023157"/>
    </source>
</evidence>
<feature type="compositionally biased region" description="Acidic residues" evidence="13">
    <location>
        <begin position="269"/>
        <end position="278"/>
    </location>
</feature>
<keyword evidence="9" id="KW-0503">Monooxygenase</keyword>
<dbReference type="InterPro" id="IPR014784">
    <property type="entry name" value="Cu2_ascorb_mOase-like_C"/>
</dbReference>
<dbReference type="GO" id="GO:0006589">
    <property type="term" value="P:octopamine biosynthetic process"/>
    <property type="evidence" value="ECO:0007669"/>
    <property type="project" value="TreeGrafter"/>
</dbReference>
<evidence type="ECO:0000256" key="6">
    <source>
        <dbReference type="ARBA" id="ARBA00022989"/>
    </source>
</evidence>
<dbReference type="InterPro" id="IPR020611">
    <property type="entry name" value="Cu2_ascorb_mOase_CS-1"/>
</dbReference>
<evidence type="ECO:0000256" key="1">
    <source>
        <dbReference type="ARBA" id="ARBA00001973"/>
    </source>
</evidence>
<dbReference type="SMART" id="SM00664">
    <property type="entry name" value="DoH"/>
    <property type="match status" value="1"/>
</dbReference>
<comment type="similarity">
    <text evidence="3">Belongs to the copper type II ascorbate-dependent monooxygenase family.</text>
</comment>
<dbReference type="SUPFAM" id="SSF49742">
    <property type="entry name" value="PHM/PNGase F"/>
    <property type="match status" value="2"/>
</dbReference>
<sequence length="827" mass="94538">MLPCRKIPTFALIAVVVIAHVLRAQTEATFENYFQKQGYLRDHRIPEAQADQTSFNSIPVHKLTEQLSDDKQQKLSFDERQHHKRPFMRPYERDHERGKETLCTSNKICKYPGEFADKNSSKRSFDESPHKRSFMRQYQSFPEESGNEMYLNSFEEEKQELIDDQYNIDMPERRSPLLKLYSSSASRRFSAMQNKELGRPALSSLTNKHMPSEIVSSEQFVSVGAVFDRPLNKNDTHHFYWRLLTEGGHASSGRHGFGTPNREEVGVSPEEEEEEEERDTTPLPAAVRCEVHSRGNAPMPWIAVGFSDRGELPGADLCVFWTDWKDQVHFQSAFVDSSGRMVTGSPGVCLGFRYRRQRGLLKFTFYRKLDTCLPRHYVIERGTTHLVWSYGRGPLYQLSGVLAAGEESGSVMLELLKPSFDQQSPPQPFNELKVMSEKVSVPTQETTYWCTVRKLPEHFQRKHHMIMYRPAIEEKNKDIVHHMEVFHCEHPPHVVVPLYTGPCDAEDRPSETDACKRVLSAWAMGAMPFTYPQEAGLPIGGPDFNPYIMLEVHYNNPLLYSGRVDSSGMSLLYTSQLRPHDASIMELGLEYSDKMAIPPHSPSFILSGYCVPECTALGLPAEGIFIFGSQLHTHLTGVRAWTSRYRNGRQLSDLNRDNHYSTRFQEIRRLPEPVHVLPGDSLVTSCEHSTLGRENATMGGFSITDEMCVNYIHYYPKVELEVCKSSVDTQALVDYFHFMNKYDLQDTSPSKGWSDNYRSIEWTPLRADFLADMYASAPLSMQCNKSSGARFPGYWDGIVIPKVTHELPAPHRKCEHIETIKNDGQVT</sequence>
<evidence type="ECO:0000259" key="15">
    <source>
        <dbReference type="PROSITE" id="PS50836"/>
    </source>
</evidence>
<dbReference type="InterPro" id="IPR024548">
    <property type="entry name" value="Cu2_monoox_C"/>
</dbReference>
<dbReference type="GO" id="GO:0030667">
    <property type="term" value="C:secretory granule membrane"/>
    <property type="evidence" value="ECO:0007669"/>
    <property type="project" value="TreeGrafter"/>
</dbReference>
<evidence type="ECO:0000256" key="3">
    <source>
        <dbReference type="ARBA" id="ARBA00010676"/>
    </source>
</evidence>
<dbReference type="InterPro" id="IPR000945">
    <property type="entry name" value="DBH-like"/>
</dbReference>
<organism evidence="16">
    <name type="scientific">Hirondellea gigas</name>
    <dbReference type="NCBI Taxonomy" id="1518452"/>
    <lineage>
        <taxon>Eukaryota</taxon>
        <taxon>Metazoa</taxon>
        <taxon>Ecdysozoa</taxon>
        <taxon>Arthropoda</taxon>
        <taxon>Crustacea</taxon>
        <taxon>Multicrustacea</taxon>
        <taxon>Malacostraca</taxon>
        <taxon>Eumalacostraca</taxon>
        <taxon>Peracarida</taxon>
        <taxon>Amphipoda</taxon>
        <taxon>Amphilochidea</taxon>
        <taxon>Lysianassida</taxon>
        <taxon>Lysianassidira</taxon>
        <taxon>Lysianassoidea</taxon>
        <taxon>Lysianassidae</taxon>
        <taxon>Hirondellea</taxon>
    </lineage>
</organism>
<keyword evidence="8" id="KW-0186">Copper</keyword>
<proteinExistence type="evidence at transcript level"/>
<feature type="signal peptide" evidence="14">
    <location>
        <begin position="1"/>
        <end position="24"/>
    </location>
</feature>
<dbReference type="PANTHER" id="PTHR10157:SF29">
    <property type="entry name" value="DOPAMINE BETA-HYDROXYLASE"/>
    <property type="match status" value="1"/>
</dbReference>
<evidence type="ECO:0000256" key="7">
    <source>
        <dbReference type="ARBA" id="ARBA00023002"/>
    </source>
</evidence>
<dbReference type="GO" id="GO:0004500">
    <property type="term" value="F:dopamine beta-monooxygenase activity"/>
    <property type="evidence" value="ECO:0007669"/>
    <property type="project" value="InterPro"/>
</dbReference>
<evidence type="ECO:0000256" key="5">
    <source>
        <dbReference type="ARBA" id="ARBA00022723"/>
    </source>
</evidence>
<dbReference type="InterPro" id="IPR008977">
    <property type="entry name" value="PHM/PNGase_F_dom_sf"/>
</dbReference>